<name>A0AAU7ZJ46_9BACT</name>
<dbReference type="InterPro" id="IPR036259">
    <property type="entry name" value="MFS_trans_sf"/>
</dbReference>
<feature type="transmembrane region" description="Helical" evidence="4">
    <location>
        <begin position="39"/>
        <end position="59"/>
    </location>
</feature>
<feature type="transmembrane region" description="Helical" evidence="4">
    <location>
        <begin position="373"/>
        <end position="393"/>
    </location>
</feature>
<dbReference type="Pfam" id="PF07690">
    <property type="entry name" value="MFS_1"/>
    <property type="match status" value="1"/>
</dbReference>
<keyword evidence="5" id="KW-0614">Plasmid</keyword>
<feature type="transmembrane region" description="Helical" evidence="4">
    <location>
        <begin position="312"/>
        <end position="335"/>
    </location>
</feature>
<dbReference type="GO" id="GO:0022857">
    <property type="term" value="F:transmembrane transporter activity"/>
    <property type="evidence" value="ECO:0007669"/>
    <property type="project" value="InterPro"/>
</dbReference>
<dbReference type="EMBL" id="CP132933">
    <property type="protein sequence ID" value="XCB28863.1"/>
    <property type="molecule type" value="Genomic_DNA"/>
</dbReference>
<protein>
    <submittedName>
        <fullName evidence="5">Organoarsenical effux MFS transporter ArsJ</fullName>
    </submittedName>
</protein>
<dbReference type="InterPro" id="IPR011701">
    <property type="entry name" value="MFS"/>
</dbReference>
<organism evidence="5">
    <name type="scientific">Tunturiibacter empetritectus</name>
    <dbReference type="NCBI Taxonomy" id="3069691"/>
    <lineage>
        <taxon>Bacteria</taxon>
        <taxon>Pseudomonadati</taxon>
        <taxon>Acidobacteriota</taxon>
        <taxon>Terriglobia</taxon>
        <taxon>Terriglobales</taxon>
        <taxon>Acidobacteriaceae</taxon>
        <taxon>Tunturiibacter</taxon>
    </lineage>
</organism>
<dbReference type="PANTHER" id="PTHR23547">
    <property type="entry name" value="MAJOR FACILITATOR SUPERFAMILY DOMAIN, GENERAL SUBSTRATE TRANSPORTER"/>
    <property type="match status" value="1"/>
</dbReference>
<gene>
    <name evidence="5" type="primary">arsJ</name>
    <name evidence="5" type="ORF">RBB75_20740</name>
</gene>
<dbReference type="PANTHER" id="PTHR23547:SF1">
    <property type="entry name" value="MAJOR FACILITATOR SUPERFAMILY MFS_1"/>
    <property type="match status" value="1"/>
</dbReference>
<sequence length="411" mass="43462">MNSIRSYALVTGAYWGFTLTDGALRMLVVLHFYRLGYSGIAIAFLFLFYEFFGIVTNLLGGWIASRSGLKTTLYGGLILQIVALLMLALLQPGWAHGLSVVYVMAAQALSGIAKDLTKMSAKSAIKVVVPDGADGTLFKWVSRLTGSKNALKGAGFFVGGVLLSTLGFVGALVAMAVGLLLVLLGTVFSLPSEIGRSKKKVKFTALFSKSAAINCLSAARLFLFGARDVWFVVGLPVFLSQLGWTFTGVGGFVALWFIGYGIIQAFVPDILRTLGREKVDGPAAQHWAFILLAVPLGLLAALRAGLNPSASLMVGLAVFAVVFAINSAVHSYLVLAYTDEDSVALNVGFYYMANAGGRLVGTLLSGLIFQRAGFSGCLWGSAVMIFFAAIISLKLPRGNPIQLGAVVDGGE</sequence>
<keyword evidence="3 4" id="KW-0472">Membrane</keyword>
<feature type="transmembrane region" description="Helical" evidence="4">
    <location>
        <begin position="12"/>
        <end position="33"/>
    </location>
</feature>
<evidence type="ECO:0000256" key="4">
    <source>
        <dbReference type="SAM" id="Phobius"/>
    </source>
</evidence>
<reference evidence="5" key="1">
    <citation type="submission" date="2023-08" db="EMBL/GenBank/DDBJ databases">
        <authorList>
            <person name="Messyasz A."/>
            <person name="Mannisto M.K."/>
            <person name="Kerkhof L.J."/>
            <person name="Haggblom M."/>
        </authorList>
    </citation>
    <scope>NUCLEOTIDE SEQUENCE</scope>
    <source>
        <strain evidence="5">M8UP23</strain>
        <plasmid evidence="5">unnamed1</plasmid>
    </source>
</reference>
<evidence type="ECO:0000313" key="5">
    <source>
        <dbReference type="EMBL" id="XCB28863.1"/>
    </source>
</evidence>
<reference evidence="5" key="2">
    <citation type="journal article" date="2024" name="Environ. Microbiol.">
        <title>Genome analysis and description of Tunturibacter gen. nov. expands the diversity of Terriglobia in tundra soils.</title>
        <authorList>
            <person name="Messyasz A."/>
            <person name="Mannisto M.K."/>
            <person name="Kerkhof L.J."/>
            <person name="Haggblom M.M."/>
        </authorList>
    </citation>
    <scope>NUCLEOTIDE SEQUENCE</scope>
    <source>
        <strain evidence="5">M8UP23</strain>
    </source>
</reference>
<accession>A0AAU7ZJ46</accession>
<geneLocation type="plasmid" evidence="5">
    <name>unnamed1</name>
</geneLocation>
<evidence type="ECO:0000256" key="3">
    <source>
        <dbReference type="ARBA" id="ARBA00023136"/>
    </source>
</evidence>
<proteinExistence type="predicted"/>
<feature type="transmembrane region" description="Helical" evidence="4">
    <location>
        <begin position="71"/>
        <end position="90"/>
    </location>
</feature>
<dbReference type="NCBIfam" id="NF033734">
    <property type="entry name" value="MFS_ArsJ"/>
    <property type="match status" value="1"/>
</dbReference>
<dbReference type="InterPro" id="IPR047769">
    <property type="entry name" value="MFS_ArsJ"/>
</dbReference>
<dbReference type="RefSeq" id="WP_353070521.1">
    <property type="nucleotide sequence ID" value="NZ_CP132933.1"/>
</dbReference>
<dbReference type="KEGG" id="temp:RBB75_20740"/>
<dbReference type="SUPFAM" id="SSF103473">
    <property type="entry name" value="MFS general substrate transporter"/>
    <property type="match status" value="1"/>
</dbReference>
<feature type="transmembrane region" description="Helical" evidence="4">
    <location>
        <begin position="287"/>
        <end position="306"/>
    </location>
</feature>
<keyword evidence="2 4" id="KW-1133">Transmembrane helix</keyword>
<evidence type="ECO:0000256" key="1">
    <source>
        <dbReference type="ARBA" id="ARBA00022692"/>
    </source>
</evidence>
<feature type="transmembrane region" description="Helical" evidence="4">
    <location>
        <begin position="243"/>
        <end position="267"/>
    </location>
</feature>
<dbReference type="Gene3D" id="1.20.1250.20">
    <property type="entry name" value="MFS general substrate transporter like domains"/>
    <property type="match status" value="1"/>
</dbReference>
<evidence type="ECO:0000256" key="2">
    <source>
        <dbReference type="ARBA" id="ARBA00022989"/>
    </source>
</evidence>
<feature type="transmembrane region" description="Helical" evidence="4">
    <location>
        <begin position="172"/>
        <end position="191"/>
    </location>
</feature>
<feature type="transmembrane region" description="Helical" evidence="4">
    <location>
        <begin position="347"/>
        <end position="367"/>
    </location>
</feature>
<keyword evidence="1 4" id="KW-0812">Transmembrane</keyword>
<dbReference type="AlphaFoldDB" id="A0AAU7ZJ46"/>